<dbReference type="InterPro" id="IPR036859">
    <property type="entry name" value="CAP-Gly_dom_sf"/>
</dbReference>
<reference evidence="4" key="1">
    <citation type="journal article" date="2023" name="Mol. Biol. Evol.">
        <title>Third-Generation Sequencing Reveals the Adaptive Role of the Epigenome in Three Deep-Sea Polychaetes.</title>
        <authorList>
            <person name="Perez M."/>
            <person name="Aroh O."/>
            <person name="Sun Y."/>
            <person name="Lan Y."/>
            <person name="Juniper S.K."/>
            <person name="Young C.R."/>
            <person name="Angers B."/>
            <person name="Qian P.Y."/>
        </authorList>
    </citation>
    <scope>NUCLEOTIDE SEQUENCE</scope>
    <source>
        <strain evidence="4">R07B-5</strain>
    </source>
</reference>
<feature type="domain" description="CAP-Gly" evidence="3">
    <location>
        <begin position="226"/>
        <end position="268"/>
    </location>
</feature>
<evidence type="ECO:0000256" key="1">
    <source>
        <dbReference type="SAM" id="Coils"/>
    </source>
</evidence>
<dbReference type="InterPro" id="IPR000938">
    <property type="entry name" value="CAP-Gly_domain"/>
</dbReference>
<dbReference type="GO" id="GO:0035371">
    <property type="term" value="C:microtubule plus-end"/>
    <property type="evidence" value="ECO:0007669"/>
    <property type="project" value="TreeGrafter"/>
</dbReference>
<dbReference type="SUPFAM" id="SSF74924">
    <property type="entry name" value="Cap-Gly domain"/>
    <property type="match status" value="2"/>
</dbReference>
<dbReference type="AlphaFoldDB" id="A0AAD9K7N2"/>
<dbReference type="GO" id="GO:0005938">
    <property type="term" value="C:cell cortex"/>
    <property type="evidence" value="ECO:0007669"/>
    <property type="project" value="TreeGrafter"/>
</dbReference>
<dbReference type="GO" id="GO:0051010">
    <property type="term" value="F:microtubule plus-end binding"/>
    <property type="evidence" value="ECO:0007669"/>
    <property type="project" value="TreeGrafter"/>
</dbReference>
<feature type="compositionally biased region" description="Low complexity" evidence="2">
    <location>
        <begin position="25"/>
        <end position="38"/>
    </location>
</feature>
<keyword evidence="5" id="KW-1185">Reference proteome</keyword>
<dbReference type="GO" id="GO:0005634">
    <property type="term" value="C:nucleus"/>
    <property type="evidence" value="ECO:0007669"/>
    <property type="project" value="TreeGrafter"/>
</dbReference>
<feature type="domain" description="CAP-Gly" evidence="3">
    <location>
        <begin position="102"/>
        <end position="144"/>
    </location>
</feature>
<evidence type="ECO:0000313" key="4">
    <source>
        <dbReference type="EMBL" id="KAK2165553.1"/>
    </source>
</evidence>
<dbReference type="Gene3D" id="2.30.30.190">
    <property type="entry name" value="CAP Gly-rich-like domain"/>
    <property type="match status" value="2"/>
</dbReference>
<name>A0AAD9K7N2_RIDPI</name>
<feature type="coiled-coil region" evidence="1">
    <location>
        <begin position="355"/>
        <end position="438"/>
    </location>
</feature>
<gene>
    <name evidence="4" type="ORF">NP493_1359g00029</name>
</gene>
<evidence type="ECO:0000313" key="5">
    <source>
        <dbReference type="Proteomes" id="UP001209878"/>
    </source>
</evidence>
<keyword evidence="1" id="KW-0175">Coiled coil</keyword>
<dbReference type="PROSITE" id="PS00845">
    <property type="entry name" value="CAP_GLY_1"/>
    <property type="match status" value="2"/>
</dbReference>
<dbReference type="EMBL" id="JAODUO010001359">
    <property type="protein sequence ID" value="KAK2165553.1"/>
    <property type="molecule type" value="Genomic_DNA"/>
</dbReference>
<protein>
    <recommendedName>
        <fullName evidence="3">CAP-Gly domain-containing protein</fullName>
    </recommendedName>
</protein>
<dbReference type="PANTHER" id="PTHR18916">
    <property type="entry name" value="DYNACTIN 1-RELATED MICROTUBULE-BINDING"/>
    <property type="match status" value="1"/>
</dbReference>
<evidence type="ECO:0000256" key="2">
    <source>
        <dbReference type="SAM" id="MobiDB-lite"/>
    </source>
</evidence>
<dbReference type="Proteomes" id="UP001209878">
    <property type="component" value="Unassembled WGS sequence"/>
</dbReference>
<feature type="region of interest" description="Disordered" evidence="2">
    <location>
        <begin position="1"/>
        <end position="43"/>
    </location>
</feature>
<dbReference type="PROSITE" id="PS50245">
    <property type="entry name" value="CAP_GLY_2"/>
    <property type="match status" value="2"/>
</dbReference>
<proteinExistence type="predicted"/>
<comment type="caution">
    <text evidence="4">The sequence shown here is derived from an EMBL/GenBank/DDBJ whole genome shotgun (WGS) entry which is preliminary data.</text>
</comment>
<evidence type="ECO:0000259" key="3">
    <source>
        <dbReference type="PROSITE" id="PS50245"/>
    </source>
</evidence>
<dbReference type="PANTHER" id="PTHR18916:SF82">
    <property type="entry name" value="CAP-GLY DOMAIN-CONTAINING PROTEIN"/>
    <property type="match status" value="1"/>
</dbReference>
<sequence length="441" mass="46671">MSQKPSGLKAPSKISKPTGLPQPKSGSSIPTSGSSIPTEGALEKSVRAAGLPSKFAEHYASEVLKKFPGPELSAPQDPADGYKIGDRVWVGGSKPGVIAYIGETQFAPGEWAGVVLGDAVGKNDGSVAGVRYFQCELKHGVFSRLTKLSREPSSAASSLSPPESTTQQMAPVRLPSSNGMMALPGVDNTTKVRSISGASYSSVGHMRLNDRVLVGGTKTGVLRYLGPTDFAKGEWAGVELDEALGKNDGAVAGKRYFQCVHLFGLFAPVSKVVKAPMATNTPSARRASLNKCSLSALGGAARSRSGSQESISSIGSTASSVSGRGRVRLGVVSLGNQTPSRPTKTRTTSLGLSATSGLQKALKEKEEHVEQLLRERDLERSEVARAAAQVDKAEGELMTVRTEHERFVEERDAEKARLQSLVDQLTNEKRDVAALLEEEKR</sequence>
<dbReference type="SMART" id="SM01052">
    <property type="entry name" value="CAP_GLY"/>
    <property type="match status" value="2"/>
</dbReference>
<organism evidence="4 5">
    <name type="scientific">Ridgeia piscesae</name>
    <name type="common">Tubeworm</name>
    <dbReference type="NCBI Taxonomy" id="27915"/>
    <lineage>
        <taxon>Eukaryota</taxon>
        <taxon>Metazoa</taxon>
        <taxon>Spiralia</taxon>
        <taxon>Lophotrochozoa</taxon>
        <taxon>Annelida</taxon>
        <taxon>Polychaeta</taxon>
        <taxon>Sedentaria</taxon>
        <taxon>Canalipalpata</taxon>
        <taxon>Sabellida</taxon>
        <taxon>Siboglinidae</taxon>
        <taxon>Ridgeia</taxon>
    </lineage>
</organism>
<dbReference type="GO" id="GO:0031122">
    <property type="term" value="P:cytoplasmic microtubule organization"/>
    <property type="evidence" value="ECO:0007669"/>
    <property type="project" value="TreeGrafter"/>
</dbReference>
<dbReference type="Pfam" id="PF01302">
    <property type="entry name" value="CAP_GLY"/>
    <property type="match status" value="2"/>
</dbReference>
<accession>A0AAD9K7N2</accession>